<keyword evidence="5" id="KW-0804">Transcription</keyword>
<evidence type="ECO:0000256" key="7">
    <source>
        <dbReference type="PROSITE-ProRule" id="PRU01091"/>
    </source>
</evidence>
<dbReference type="RefSeq" id="WP_217067753.1">
    <property type="nucleotide sequence ID" value="NZ_JAHQCS010000145.1"/>
</dbReference>
<dbReference type="PANTHER" id="PTHR48111:SF40">
    <property type="entry name" value="PHOSPHATE REGULON TRANSCRIPTIONAL REGULATORY PROTEIN PHOB"/>
    <property type="match status" value="1"/>
</dbReference>
<protein>
    <submittedName>
        <fullName evidence="10">Response regulator transcription factor</fullName>
    </submittedName>
</protein>
<proteinExistence type="predicted"/>
<evidence type="ECO:0000313" key="10">
    <source>
        <dbReference type="EMBL" id="MBU9713602.1"/>
    </source>
</evidence>
<reference evidence="10 11" key="1">
    <citation type="submission" date="2021-06" db="EMBL/GenBank/DDBJ databases">
        <title>Bacillus sp. RD4P76, an endophyte from a halophyte.</title>
        <authorList>
            <person name="Sun J.-Q."/>
        </authorList>
    </citation>
    <scope>NUCLEOTIDE SEQUENCE [LARGE SCALE GENOMIC DNA]</scope>
    <source>
        <strain evidence="10 11">CGMCC 1.15917</strain>
    </source>
</reference>
<dbReference type="CDD" id="cd17574">
    <property type="entry name" value="REC_OmpR"/>
    <property type="match status" value="1"/>
</dbReference>
<dbReference type="SMART" id="SM00448">
    <property type="entry name" value="REC"/>
    <property type="match status" value="1"/>
</dbReference>
<dbReference type="PROSITE" id="PS50110">
    <property type="entry name" value="RESPONSE_REGULATORY"/>
    <property type="match status" value="1"/>
</dbReference>
<dbReference type="InterPro" id="IPR001867">
    <property type="entry name" value="OmpR/PhoB-type_DNA-bd"/>
</dbReference>
<feature type="domain" description="Response regulatory" evidence="8">
    <location>
        <begin position="5"/>
        <end position="118"/>
    </location>
</feature>
<evidence type="ECO:0000256" key="3">
    <source>
        <dbReference type="ARBA" id="ARBA00023015"/>
    </source>
</evidence>
<evidence type="ECO:0000256" key="6">
    <source>
        <dbReference type="PROSITE-ProRule" id="PRU00169"/>
    </source>
</evidence>
<feature type="domain" description="OmpR/PhoB-type" evidence="9">
    <location>
        <begin position="132"/>
        <end position="231"/>
    </location>
</feature>
<name>A0ABS6JL82_9BACI</name>
<keyword evidence="4 7" id="KW-0238">DNA-binding</keyword>
<dbReference type="InterPro" id="IPR039420">
    <property type="entry name" value="WalR-like"/>
</dbReference>
<evidence type="ECO:0000256" key="1">
    <source>
        <dbReference type="ARBA" id="ARBA00022553"/>
    </source>
</evidence>
<dbReference type="Pfam" id="PF00486">
    <property type="entry name" value="Trans_reg_C"/>
    <property type="match status" value="1"/>
</dbReference>
<evidence type="ECO:0000313" key="11">
    <source>
        <dbReference type="Proteomes" id="UP000784880"/>
    </source>
</evidence>
<comment type="caution">
    <text evidence="10">The sequence shown here is derived from an EMBL/GenBank/DDBJ whole genome shotgun (WGS) entry which is preliminary data.</text>
</comment>
<feature type="DNA-binding region" description="OmpR/PhoB-type" evidence="7">
    <location>
        <begin position="132"/>
        <end position="231"/>
    </location>
</feature>
<dbReference type="SMART" id="SM00862">
    <property type="entry name" value="Trans_reg_C"/>
    <property type="match status" value="1"/>
</dbReference>
<feature type="modified residue" description="4-aspartylphosphate" evidence="6">
    <location>
        <position position="54"/>
    </location>
</feature>
<dbReference type="EMBL" id="JAHQCS010000145">
    <property type="protein sequence ID" value="MBU9713602.1"/>
    <property type="molecule type" value="Genomic_DNA"/>
</dbReference>
<dbReference type="InterPro" id="IPR001789">
    <property type="entry name" value="Sig_transdc_resp-reg_receiver"/>
</dbReference>
<dbReference type="PANTHER" id="PTHR48111">
    <property type="entry name" value="REGULATOR OF RPOS"/>
    <property type="match status" value="1"/>
</dbReference>
<evidence type="ECO:0000256" key="4">
    <source>
        <dbReference type="ARBA" id="ARBA00023125"/>
    </source>
</evidence>
<evidence type="ECO:0000259" key="9">
    <source>
        <dbReference type="PROSITE" id="PS51755"/>
    </source>
</evidence>
<accession>A0ABS6JL82</accession>
<dbReference type="Pfam" id="PF00072">
    <property type="entry name" value="Response_reg"/>
    <property type="match status" value="1"/>
</dbReference>
<keyword evidence="1 6" id="KW-0597">Phosphoprotein</keyword>
<evidence type="ECO:0000256" key="5">
    <source>
        <dbReference type="ARBA" id="ARBA00023163"/>
    </source>
</evidence>
<keyword evidence="3" id="KW-0805">Transcription regulation</keyword>
<gene>
    <name evidence="10" type="ORF">KS419_17880</name>
</gene>
<keyword evidence="11" id="KW-1185">Reference proteome</keyword>
<dbReference type="CDD" id="cd00383">
    <property type="entry name" value="trans_reg_C"/>
    <property type="match status" value="1"/>
</dbReference>
<dbReference type="PROSITE" id="PS51755">
    <property type="entry name" value="OMPR_PHOB"/>
    <property type="match status" value="1"/>
</dbReference>
<organism evidence="10 11">
    <name type="scientific">Evansella tamaricis</name>
    <dbReference type="NCBI Taxonomy" id="2069301"/>
    <lineage>
        <taxon>Bacteria</taxon>
        <taxon>Bacillati</taxon>
        <taxon>Bacillota</taxon>
        <taxon>Bacilli</taxon>
        <taxon>Bacillales</taxon>
        <taxon>Bacillaceae</taxon>
        <taxon>Evansella</taxon>
    </lineage>
</organism>
<evidence type="ECO:0000259" key="8">
    <source>
        <dbReference type="PROSITE" id="PS50110"/>
    </source>
</evidence>
<dbReference type="Proteomes" id="UP000784880">
    <property type="component" value="Unassembled WGS sequence"/>
</dbReference>
<evidence type="ECO:0000256" key="2">
    <source>
        <dbReference type="ARBA" id="ARBA00023012"/>
    </source>
</evidence>
<sequence>MVQNIILIVEDDPDIRELTSLYLGKKGYEVFIAENGLQALEIVNKEKPHLILLDIVLPGMKGFELCEKIRELTDVPILFLSSKRDSIDKIKGLEVGGDDYITKPFDFAELEARVRANLRRNRLMASNEHKKKRVLTYGHLSIDLDSYEVFVDGKLVSLYAKELQLLLLLVNNPNQVFSADQLYDQIWGIDSYGDLKTVLVHISKLRRKIEVNPSKPVLIQTVRGFGYKFNA</sequence>
<keyword evidence="2" id="KW-0902">Two-component regulatory system</keyword>